<keyword evidence="1" id="KW-0175">Coiled coil</keyword>
<accession>A0AA38HYI0</accession>
<reference evidence="2" key="1">
    <citation type="journal article" date="2023" name="G3 (Bethesda)">
        <title>Whole genome assemblies of Zophobas morio and Tenebrio molitor.</title>
        <authorList>
            <person name="Kaur S."/>
            <person name="Stinson S.A."/>
            <person name="diCenzo G.C."/>
        </authorList>
    </citation>
    <scope>NUCLEOTIDE SEQUENCE</scope>
    <source>
        <strain evidence="2">QUZm001</strain>
    </source>
</reference>
<proteinExistence type="predicted"/>
<dbReference type="Proteomes" id="UP001168821">
    <property type="component" value="Unassembled WGS sequence"/>
</dbReference>
<feature type="coiled-coil region" evidence="1">
    <location>
        <begin position="504"/>
        <end position="531"/>
    </location>
</feature>
<evidence type="ECO:0000256" key="1">
    <source>
        <dbReference type="SAM" id="Coils"/>
    </source>
</evidence>
<name>A0AA38HYI0_9CUCU</name>
<dbReference type="EMBL" id="JALNTZ010000007">
    <property type="protein sequence ID" value="KAJ3645191.1"/>
    <property type="molecule type" value="Genomic_DNA"/>
</dbReference>
<feature type="coiled-coil region" evidence="1">
    <location>
        <begin position="198"/>
        <end position="257"/>
    </location>
</feature>
<evidence type="ECO:0000313" key="2">
    <source>
        <dbReference type="EMBL" id="KAJ3645191.1"/>
    </source>
</evidence>
<sequence>MPNSTMGQTNAHHRLEVIKENVDEITEKIKSDELTPDDRSRSHEILLDYIKELKFILSKSLRTSRIRKVEKLIVTALQELATLEGNLRNVEPRLKAKSMQTLHDIEKNMKTISATLTNQNLEDEKETVSKFKKRISLIEDIDHEVGETKSKVLDVVNSVETTFNEREMEDRLKRLEEKHYQGRVDLTRFIGVSESGCYKKHKEHLQSLKEEVSKILDVSTKVSDRKKYLLFNIDNNIEALDKKVRENEENIRRQMVEEHVFRATTPTISNQNVTEDLVRAYTEFEKSFSANCTLGELQDIFRQLGEVKIKIDQKLKVLENQIQIQDVDPFAELVPVKDNDSPVVDFDKTPVAPPRAVNKMKQIEKRVEDIQHQISTMRYAKDSYFYTNHRRKLEEYKSELNNLPVRNEDEQAFGDQISQFIDEVFYLLDNTCTDRITGDLLIDITSMNTSVSELGNSIQRASTSRELDSIGSELSNNLYYLKKLEIPHSRSSVCQFRDYVVIQIDSHLSNIEKLKRNLHKLELVQAKNEEMMSF</sequence>
<comment type="caution">
    <text evidence="2">The sequence shown here is derived from an EMBL/GenBank/DDBJ whole genome shotgun (WGS) entry which is preliminary data.</text>
</comment>
<protein>
    <submittedName>
        <fullName evidence="2">Uncharacterized protein</fullName>
    </submittedName>
</protein>
<keyword evidence="3" id="KW-1185">Reference proteome</keyword>
<evidence type="ECO:0000313" key="3">
    <source>
        <dbReference type="Proteomes" id="UP001168821"/>
    </source>
</evidence>
<dbReference type="AlphaFoldDB" id="A0AA38HYI0"/>
<gene>
    <name evidence="2" type="ORF">Zmor_022871</name>
</gene>
<organism evidence="2 3">
    <name type="scientific">Zophobas morio</name>
    <dbReference type="NCBI Taxonomy" id="2755281"/>
    <lineage>
        <taxon>Eukaryota</taxon>
        <taxon>Metazoa</taxon>
        <taxon>Ecdysozoa</taxon>
        <taxon>Arthropoda</taxon>
        <taxon>Hexapoda</taxon>
        <taxon>Insecta</taxon>
        <taxon>Pterygota</taxon>
        <taxon>Neoptera</taxon>
        <taxon>Endopterygota</taxon>
        <taxon>Coleoptera</taxon>
        <taxon>Polyphaga</taxon>
        <taxon>Cucujiformia</taxon>
        <taxon>Tenebrionidae</taxon>
        <taxon>Zophobas</taxon>
    </lineage>
</organism>